<name>A0A4R1PUD3_9GAMM</name>
<dbReference type="Proteomes" id="UP000295169">
    <property type="component" value="Unassembled WGS sequence"/>
</dbReference>
<dbReference type="RefSeq" id="WP_131297846.1">
    <property type="nucleotide sequence ID" value="NZ_JBHLST010000028.1"/>
</dbReference>
<gene>
    <name evidence="1" type="ORF">EV691_101263</name>
</gene>
<evidence type="ECO:0008006" key="3">
    <source>
        <dbReference type="Google" id="ProtNLM"/>
    </source>
</evidence>
<sequence length="90" mass="10894">MEIEFDPTKAAKTMEERGLDFSRAGQIFESKHLTRRDNREDYGEERYNTVGWYDDRLVAVTWTPRGEARRIISMRHMHEKEQRKVRHLLD</sequence>
<dbReference type="AlphaFoldDB" id="A0A4R1PUD3"/>
<proteinExistence type="predicted"/>
<evidence type="ECO:0000313" key="2">
    <source>
        <dbReference type="Proteomes" id="UP000295169"/>
    </source>
</evidence>
<dbReference type="Gene3D" id="3.10.450.530">
    <property type="entry name" value="Ribonuclease toxin, BrnT, of type II toxin-antitoxin system"/>
    <property type="match status" value="1"/>
</dbReference>
<dbReference type="Pfam" id="PF04365">
    <property type="entry name" value="BrnT_toxin"/>
    <property type="match status" value="1"/>
</dbReference>
<dbReference type="EMBL" id="SMMU01000001">
    <property type="protein sequence ID" value="TCL34823.1"/>
    <property type="molecule type" value="Genomic_DNA"/>
</dbReference>
<dbReference type="InterPro" id="IPR038573">
    <property type="entry name" value="BrnT_sf"/>
</dbReference>
<protein>
    <recommendedName>
        <fullName evidence="3">BrnT family toxin</fullName>
    </recommendedName>
</protein>
<accession>A0A4R1PUD3</accession>
<reference evidence="1 2" key="1">
    <citation type="submission" date="2019-03" db="EMBL/GenBank/DDBJ databases">
        <title>Genomic Encyclopedia of Type Strains, Phase IV (KMG-IV): sequencing the most valuable type-strain genomes for metagenomic binning, comparative biology and taxonomic classification.</title>
        <authorList>
            <person name="Goeker M."/>
        </authorList>
    </citation>
    <scope>NUCLEOTIDE SEQUENCE [LARGE SCALE GENOMIC DNA]</scope>
    <source>
        <strain evidence="1 2">DSM 2286</strain>
    </source>
</reference>
<dbReference type="InterPro" id="IPR007460">
    <property type="entry name" value="BrnT_toxin"/>
</dbReference>
<organism evidence="1 2">
    <name type="scientific">Azotobacter chroococcum</name>
    <dbReference type="NCBI Taxonomy" id="353"/>
    <lineage>
        <taxon>Bacteria</taxon>
        <taxon>Pseudomonadati</taxon>
        <taxon>Pseudomonadota</taxon>
        <taxon>Gammaproteobacteria</taxon>
        <taxon>Pseudomonadales</taxon>
        <taxon>Pseudomonadaceae</taxon>
        <taxon>Azotobacter</taxon>
    </lineage>
</organism>
<evidence type="ECO:0000313" key="1">
    <source>
        <dbReference type="EMBL" id="TCL34823.1"/>
    </source>
</evidence>
<comment type="caution">
    <text evidence="1">The sequence shown here is derived from an EMBL/GenBank/DDBJ whole genome shotgun (WGS) entry which is preliminary data.</text>
</comment>